<comment type="caution">
    <text evidence="3">The sequence shown here is derived from an EMBL/GenBank/DDBJ whole genome shotgun (WGS) entry which is preliminary data.</text>
</comment>
<sequence>MPAEKKRYKAVIANQTYTIIGHETTSHMDMVIKVVNDQLKEIKHLSPAIDSEQAAILLAVNAISDQLKRQEELLLLQKKNRELKAQAMKATELENRIKRIEAIEAEAKQVLEQSGQEDVVIHNHVEAQQILNQHRKKEILGRAPQGTGAAVDTKTPQAGTAKAEAPKA</sequence>
<evidence type="ECO:0000256" key="1">
    <source>
        <dbReference type="SAM" id="Coils"/>
    </source>
</evidence>
<dbReference type="InterPro" id="IPR007838">
    <property type="entry name" value="Cell_div_ZapA-like"/>
</dbReference>
<organism evidence="3 4">
    <name type="scientific">Enterococcus diestrammenae</name>
    <dbReference type="NCBI Taxonomy" id="1155073"/>
    <lineage>
        <taxon>Bacteria</taxon>
        <taxon>Bacillati</taxon>
        <taxon>Bacillota</taxon>
        <taxon>Bacilli</taxon>
        <taxon>Lactobacillales</taxon>
        <taxon>Enterococcaceae</taxon>
        <taxon>Enterococcus</taxon>
    </lineage>
</organism>
<dbReference type="InterPro" id="IPR036192">
    <property type="entry name" value="Cell_div_ZapA-like_sf"/>
</dbReference>
<evidence type="ECO:0000313" key="4">
    <source>
        <dbReference type="Proteomes" id="UP001429357"/>
    </source>
</evidence>
<reference evidence="3" key="1">
    <citation type="submission" date="2016-06" db="EMBL/GenBank/DDBJ databases">
        <authorList>
            <person name="Van Tyne D."/>
        </authorList>
    </citation>
    <scope>NUCLEOTIDE SEQUENCE</scope>
    <source>
        <strain evidence="3">JM9A</strain>
    </source>
</reference>
<name>A0ABV0F3V6_9ENTE</name>
<dbReference type="Proteomes" id="UP001429357">
    <property type="component" value="Unassembled WGS sequence"/>
</dbReference>
<evidence type="ECO:0000256" key="2">
    <source>
        <dbReference type="SAM" id="MobiDB-lite"/>
    </source>
</evidence>
<dbReference type="EMBL" id="MAEI02000001">
    <property type="protein sequence ID" value="MEO1782692.1"/>
    <property type="molecule type" value="Genomic_DNA"/>
</dbReference>
<dbReference type="SUPFAM" id="SSF102829">
    <property type="entry name" value="Cell division protein ZapA-like"/>
    <property type="match status" value="1"/>
</dbReference>
<proteinExistence type="predicted"/>
<accession>A0ABV0F3V6</accession>
<keyword evidence="3" id="KW-0131">Cell cycle</keyword>
<protein>
    <submittedName>
        <fullName evidence="3">Cell division protein ZapA</fullName>
    </submittedName>
</protein>
<evidence type="ECO:0000313" key="3">
    <source>
        <dbReference type="EMBL" id="MEO1782692.1"/>
    </source>
</evidence>
<dbReference type="InterPro" id="IPR053712">
    <property type="entry name" value="Bac_CellDiv_Activator"/>
</dbReference>
<dbReference type="GO" id="GO:0051301">
    <property type="term" value="P:cell division"/>
    <property type="evidence" value="ECO:0007669"/>
    <property type="project" value="UniProtKB-KW"/>
</dbReference>
<gene>
    <name evidence="3" type="ORF">BAU18_002307</name>
</gene>
<feature type="region of interest" description="Disordered" evidence="2">
    <location>
        <begin position="138"/>
        <end position="168"/>
    </location>
</feature>
<keyword evidence="4" id="KW-1185">Reference proteome</keyword>
<keyword evidence="1" id="KW-0175">Coiled coil</keyword>
<reference evidence="3" key="2">
    <citation type="submission" date="2024-02" db="EMBL/GenBank/DDBJ databases">
        <title>The Genome Sequence of Enterococcus diestrammenae JM9A.</title>
        <authorList>
            <person name="Earl A."/>
            <person name="Manson A."/>
            <person name="Gilmore M."/>
            <person name="Sanders J."/>
            <person name="Shea T."/>
            <person name="Howe W."/>
            <person name="Livny J."/>
            <person name="Cuomo C."/>
            <person name="Neafsey D."/>
            <person name="Birren B."/>
        </authorList>
    </citation>
    <scope>NUCLEOTIDE SEQUENCE</scope>
    <source>
        <strain evidence="3">JM9A</strain>
    </source>
</reference>
<dbReference type="Gene3D" id="6.10.250.790">
    <property type="match status" value="1"/>
</dbReference>
<keyword evidence="3" id="KW-0132">Cell division</keyword>
<dbReference type="Pfam" id="PF05164">
    <property type="entry name" value="ZapA"/>
    <property type="match status" value="1"/>
</dbReference>
<feature type="coiled-coil region" evidence="1">
    <location>
        <begin position="73"/>
        <end position="113"/>
    </location>
</feature>